<evidence type="ECO:0000313" key="2">
    <source>
        <dbReference type="Proteomes" id="UP000226431"/>
    </source>
</evidence>
<sequence>MRYRSARKQDVNRIAIEPELQMSQLADVFAELHKHPFYQFGSLDTPGELHIAPFSRESLTTLTDSQLQSIGPCSSLQDYYTSALQLILDLILRQEKYSRGAVDAYLIHCFLLDVLPRVMPKKQARET</sequence>
<dbReference type="OrthoDB" id="5327538at2759"/>
<gene>
    <name evidence="1" type="ORF">CDD80_3155</name>
</gene>
<reference evidence="1 2" key="1">
    <citation type="submission" date="2017-06" db="EMBL/GenBank/DDBJ databases">
        <title>Ant-infecting Ophiocordyceps genomes reveal a high diversity of potential behavioral manipulation genes and a possible major role for enterotoxins.</title>
        <authorList>
            <person name="De Bekker C."/>
            <person name="Evans H.C."/>
            <person name="Brachmann A."/>
            <person name="Hughes D.P."/>
        </authorList>
    </citation>
    <scope>NUCLEOTIDE SEQUENCE [LARGE SCALE GENOMIC DNA]</scope>
    <source>
        <strain evidence="1 2">Map16</strain>
    </source>
</reference>
<proteinExistence type="predicted"/>
<keyword evidence="2" id="KW-1185">Reference proteome</keyword>
<dbReference type="Proteomes" id="UP000226431">
    <property type="component" value="Unassembled WGS sequence"/>
</dbReference>
<accession>A0A2C5Z2X3</accession>
<protein>
    <submittedName>
        <fullName evidence="1">Uncharacterized protein</fullName>
    </submittedName>
</protein>
<comment type="caution">
    <text evidence="1">The sequence shown here is derived from an EMBL/GenBank/DDBJ whole genome shotgun (WGS) entry which is preliminary data.</text>
</comment>
<dbReference type="AlphaFoldDB" id="A0A2C5Z2X3"/>
<dbReference type="EMBL" id="NJES01000280">
    <property type="protein sequence ID" value="PHH74346.1"/>
    <property type="molecule type" value="Genomic_DNA"/>
</dbReference>
<organism evidence="1 2">
    <name type="scientific">Ophiocordyceps camponoti-rufipedis</name>
    <dbReference type="NCBI Taxonomy" id="2004952"/>
    <lineage>
        <taxon>Eukaryota</taxon>
        <taxon>Fungi</taxon>
        <taxon>Dikarya</taxon>
        <taxon>Ascomycota</taxon>
        <taxon>Pezizomycotina</taxon>
        <taxon>Sordariomycetes</taxon>
        <taxon>Hypocreomycetidae</taxon>
        <taxon>Hypocreales</taxon>
        <taxon>Ophiocordycipitaceae</taxon>
        <taxon>Ophiocordyceps</taxon>
    </lineage>
</organism>
<name>A0A2C5Z2X3_9HYPO</name>
<dbReference type="STRING" id="2004952.A0A2C5Z2X3"/>
<evidence type="ECO:0000313" key="1">
    <source>
        <dbReference type="EMBL" id="PHH74346.1"/>
    </source>
</evidence>